<dbReference type="InterPro" id="IPR036770">
    <property type="entry name" value="Ankyrin_rpt-contain_sf"/>
</dbReference>
<dbReference type="Pfam" id="PF12796">
    <property type="entry name" value="Ank_2"/>
    <property type="match status" value="2"/>
</dbReference>
<proteinExistence type="predicted"/>
<dbReference type="InterPro" id="IPR051070">
    <property type="entry name" value="NF-kappa-B_inhibitor"/>
</dbReference>
<feature type="repeat" description="ANK" evidence="3">
    <location>
        <begin position="173"/>
        <end position="205"/>
    </location>
</feature>
<dbReference type="GO" id="GO:0005829">
    <property type="term" value="C:cytosol"/>
    <property type="evidence" value="ECO:0007669"/>
    <property type="project" value="TreeGrafter"/>
</dbReference>
<comment type="caution">
    <text evidence="4">The sequence shown here is derived from an EMBL/GenBank/DDBJ whole genome shotgun (WGS) entry which is preliminary data.</text>
</comment>
<reference evidence="4" key="1">
    <citation type="journal article" date="2023" name="Genome Biol. Evol.">
        <title>First Whole Genome Sequence and Flow Cytometry Genome Size Data for the Lichen-Forming Fungus Ramalina farinacea (Ascomycota).</title>
        <authorList>
            <person name="Llewellyn T."/>
            <person name="Mian S."/>
            <person name="Hill R."/>
            <person name="Leitch I.J."/>
            <person name="Gaya E."/>
        </authorList>
    </citation>
    <scope>NUCLEOTIDE SEQUENCE</scope>
    <source>
        <strain evidence="4">LIQ254RAFAR</strain>
    </source>
</reference>
<dbReference type="Proteomes" id="UP001161017">
    <property type="component" value="Unassembled WGS sequence"/>
</dbReference>
<dbReference type="GO" id="GO:0051059">
    <property type="term" value="F:NF-kappaB binding"/>
    <property type="evidence" value="ECO:0007669"/>
    <property type="project" value="TreeGrafter"/>
</dbReference>
<accession>A0AA43QQ48</accession>
<dbReference type="GO" id="GO:0071356">
    <property type="term" value="P:cellular response to tumor necrosis factor"/>
    <property type="evidence" value="ECO:0007669"/>
    <property type="project" value="TreeGrafter"/>
</dbReference>
<sequence>MAERACSPLPASNHIAKAQVMHRPVLTQSIDSSHACEGPFSGHSHYPSSELLNRRNYGLYACHVWLASFSWSSCPTALKIQENNPDDDEVQNHYNGFVLKFTARLPNFYKQTVILQISYQRLLGADSLNCSIAFANVVPKNSRVMDVVRMGDPASLGKLFETGRARYNDMMPNGTSLLHVAASAGRLDMVRYLIACGANPDVMDNDGDTPLHFAVASAQDYNVTRTLMEKGADMSIRNADGKTPLHTFFRESNRTLFASYKDDLEVDVQDNEGLVLVHYIAWSSKSRVTDMQHLISADTSRAITKDNEGRSLLFFAAERGNLEILEYLLSLPKRPELTDTDSRGMSLMHYAIRSKRVHAINLLPRFTMPSKGAT</sequence>
<dbReference type="PANTHER" id="PTHR46680">
    <property type="entry name" value="NF-KAPPA-B INHIBITOR ALPHA"/>
    <property type="match status" value="1"/>
</dbReference>
<evidence type="ECO:0000256" key="1">
    <source>
        <dbReference type="ARBA" id="ARBA00022737"/>
    </source>
</evidence>
<dbReference type="PROSITE" id="PS50297">
    <property type="entry name" value="ANK_REP_REGION"/>
    <property type="match status" value="2"/>
</dbReference>
<evidence type="ECO:0000256" key="3">
    <source>
        <dbReference type="PROSITE-ProRule" id="PRU00023"/>
    </source>
</evidence>
<organism evidence="4 5">
    <name type="scientific">Ramalina farinacea</name>
    <dbReference type="NCBI Taxonomy" id="258253"/>
    <lineage>
        <taxon>Eukaryota</taxon>
        <taxon>Fungi</taxon>
        <taxon>Dikarya</taxon>
        <taxon>Ascomycota</taxon>
        <taxon>Pezizomycotina</taxon>
        <taxon>Lecanoromycetes</taxon>
        <taxon>OSLEUM clade</taxon>
        <taxon>Lecanoromycetidae</taxon>
        <taxon>Lecanorales</taxon>
        <taxon>Lecanorineae</taxon>
        <taxon>Ramalinaceae</taxon>
        <taxon>Ramalina</taxon>
    </lineage>
</organism>
<keyword evidence="5" id="KW-1185">Reference proteome</keyword>
<protein>
    <submittedName>
        <fullName evidence="4">Uncharacterized protein</fullName>
    </submittedName>
</protein>
<evidence type="ECO:0000256" key="2">
    <source>
        <dbReference type="ARBA" id="ARBA00023043"/>
    </source>
</evidence>
<evidence type="ECO:0000313" key="5">
    <source>
        <dbReference type="Proteomes" id="UP001161017"/>
    </source>
</evidence>
<dbReference type="AlphaFoldDB" id="A0AA43QQ48"/>
<dbReference type="SMART" id="SM00248">
    <property type="entry name" value="ANK"/>
    <property type="match status" value="4"/>
</dbReference>
<dbReference type="PANTHER" id="PTHR46680:SF3">
    <property type="entry name" value="NF-KAPPA-B INHIBITOR CACTUS"/>
    <property type="match status" value="1"/>
</dbReference>
<feature type="repeat" description="ANK" evidence="3">
    <location>
        <begin position="308"/>
        <end position="340"/>
    </location>
</feature>
<gene>
    <name evidence="4" type="ORF">OHK93_001744</name>
</gene>
<dbReference type="PROSITE" id="PS50088">
    <property type="entry name" value="ANK_REPEAT"/>
    <property type="match status" value="3"/>
</dbReference>
<dbReference type="EMBL" id="JAPUFD010000012">
    <property type="protein sequence ID" value="MDI1490540.1"/>
    <property type="molecule type" value="Genomic_DNA"/>
</dbReference>
<dbReference type="InterPro" id="IPR002110">
    <property type="entry name" value="Ankyrin_rpt"/>
</dbReference>
<dbReference type="SUPFAM" id="SSF48403">
    <property type="entry name" value="Ankyrin repeat"/>
    <property type="match status" value="1"/>
</dbReference>
<evidence type="ECO:0000313" key="4">
    <source>
        <dbReference type="EMBL" id="MDI1490540.1"/>
    </source>
</evidence>
<keyword evidence="2 3" id="KW-0040">ANK repeat</keyword>
<name>A0AA43QQ48_9LECA</name>
<keyword evidence="1" id="KW-0677">Repeat</keyword>
<dbReference type="Gene3D" id="1.25.40.20">
    <property type="entry name" value="Ankyrin repeat-containing domain"/>
    <property type="match status" value="2"/>
</dbReference>
<feature type="repeat" description="ANK" evidence="3">
    <location>
        <begin position="206"/>
        <end position="239"/>
    </location>
</feature>